<dbReference type="FunFam" id="3.30.2300.10:FF:000001">
    <property type="entry name" value="THUMP domain-containing protein 1"/>
    <property type="match status" value="1"/>
</dbReference>
<dbReference type="SUPFAM" id="SSF143437">
    <property type="entry name" value="THUMP domain-like"/>
    <property type="match status" value="1"/>
</dbReference>
<reference evidence="4 5" key="1">
    <citation type="submission" date="2019-04" db="EMBL/GenBank/DDBJ databases">
        <title>Comparative genomics and transcriptomics to analyze fruiting body development in filamentous ascomycetes.</title>
        <authorList>
            <consortium name="DOE Joint Genome Institute"/>
            <person name="Lutkenhaus R."/>
            <person name="Traeger S."/>
            <person name="Breuer J."/>
            <person name="Kuo A."/>
            <person name="Lipzen A."/>
            <person name="Pangilinan J."/>
            <person name="Dilworth D."/>
            <person name="Sandor L."/>
            <person name="Poggeler S."/>
            <person name="Barry K."/>
            <person name="Grigoriev I.V."/>
            <person name="Nowrousian M."/>
        </authorList>
    </citation>
    <scope>NUCLEOTIDE SEQUENCE [LARGE SCALE GENOMIC DNA]</scope>
    <source>
        <strain evidence="4 5">CBS 389.68</strain>
    </source>
</reference>
<dbReference type="Gene3D" id="3.30.2300.10">
    <property type="entry name" value="THUMP superfamily"/>
    <property type="match status" value="1"/>
</dbReference>
<organism evidence="4 5">
    <name type="scientific">Ascodesmis nigricans</name>
    <dbReference type="NCBI Taxonomy" id="341454"/>
    <lineage>
        <taxon>Eukaryota</taxon>
        <taxon>Fungi</taxon>
        <taxon>Dikarya</taxon>
        <taxon>Ascomycota</taxon>
        <taxon>Pezizomycotina</taxon>
        <taxon>Pezizomycetes</taxon>
        <taxon>Pezizales</taxon>
        <taxon>Ascodesmidaceae</taxon>
        <taxon>Ascodesmis</taxon>
    </lineage>
</organism>
<feature type="compositionally biased region" description="Basic and acidic residues" evidence="2">
    <location>
        <begin position="324"/>
        <end position="333"/>
    </location>
</feature>
<dbReference type="InterPro" id="IPR040183">
    <property type="entry name" value="THUMPD1-like"/>
</dbReference>
<dbReference type="OrthoDB" id="367221at2759"/>
<sequence>MTGNDRKRSNPSGSHGGGGNKRKKVLGQCLRPRTRSLTHTQGNAWKQGYSITGIEAGFKGIFATCDRGKEGKCVSEMYGLLEDCAEKLYGLKNGEEEDAEQSDDGGIEDIEAALKKEMAELEGEGKKKKDKKIASVKIDADCVLFFRLKSPCDPVEMVTELCKSAQTTGNRRMKFLSRLTPVELTGKATLESIEKVAATVLKPHFHDGQEGLKFAIRPTSRNHHVLKRDEIIRCVAKCVGPKHTVDLKNYDLLILVEIYKNICGISVVKDFEKYRKFNLRELQSCTQPSSDEQPIDPVKHAAKNDDGLSTAPDTATATPGTQESMKEDTKPDVAETANTNNDKAVEGK</sequence>
<gene>
    <name evidence="4" type="ORF">EX30DRAFT_306517</name>
</gene>
<feature type="compositionally biased region" description="Basic and acidic residues" evidence="2">
    <location>
        <begin position="297"/>
        <end position="306"/>
    </location>
</feature>
<dbReference type="PANTHER" id="PTHR13452">
    <property type="entry name" value="THUMP DOMAIN CONTAINING PROTEIN 1-RELATED"/>
    <property type="match status" value="1"/>
</dbReference>
<dbReference type="InParanoid" id="A0A4S2MX99"/>
<evidence type="ECO:0000256" key="2">
    <source>
        <dbReference type="SAM" id="MobiDB-lite"/>
    </source>
</evidence>
<feature type="domain" description="THUMP" evidence="3">
    <location>
        <begin position="164"/>
        <end position="269"/>
    </location>
</feature>
<name>A0A4S2MX99_9PEZI</name>
<dbReference type="EMBL" id="ML220120">
    <property type="protein sequence ID" value="TGZ81196.1"/>
    <property type="molecule type" value="Genomic_DNA"/>
</dbReference>
<evidence type="ECO:0000256" key="1">
    <source>
        <dbReference type="PROSITE-ProRule" id="PRU00529"/>
    </source>
</evidence>
<dbReference type="Proteomes" id="UP000298138">
    <property type="component" value="Unassembled WGS sequence"/>
</dbReference>
<dbReference type="AlphaFoldDB" id="A0A4S2MX99"/>
<protein>
    <recommendedName>
        <fullName evidence="3">THUMP domain-containing protein</fullName>
    </recommendedName>
</protein>
<feature type="compositionally biased region" description="Low complexity" evidence="2">
    <location>
        <begin position="310"/>
        <end position="321"/>
    </location>
</feature>
<dbReference type="GO" id="GO:0003723">
    <property type="term" value="F:RNA binding"/>
    <property type="evidence" value="ECO:0007669"/>
    <property type="project" value="UniProtKB-UniRule"/>
</dbReference>
<feature type="region of interest" description="Disordered" evidence="2">
    <location>
        <begin position="1"/>
        <end position="26"/>
    </location>
</feature>
<keyword evidence="1" id="KW-0694">RNA-binding</keyword>
<evidence type="ECO:0000259" key="3">
    <source>
        <dbReference type="PROSITE" id="PS51165"/>
    </source>
</evidence>
<dbReference type="SMART" id="SM00981">
    <property type="entry name" value="THUMP"/>
    <property type="match status" value="1"/>
</dbReference>
<dbReference type="InterPro" id="IPR004114">
    <property type="entry name" value="THUMP_dom"/>
</dbReference>
<dbReference type="PANTHER" id="PTHR13452:SF10">
    <property type="entry name" value="THUMP DOMAIN-CONTAINING PROTEIN 1"/>
    <property type="match status" value="1"/>
</dbReference>
<dbReference type="PROSITE" id="PS51165">
    <property type="entry name" value="THUMP"/>
    <property type="match status" value="1"/>
</dbReference>
<keyword evidence="5" id="KW-1185">Reference proteome</keyword>
<evidence type="ECO:0000313" key="4">
    <source>
        <dbReference type="EMBL" id="TGZ81196.1"/>
    </source>
</evidence>
<feature type="region of interest" description="Disordered" evidence="2">
    <location>
        <begin position="285"/>
        <end position="348"/>
    </location>
</feature>
<evidence type="ECO:0000313" key="5">
    <source>
        <dbReference type="Proteomes" id="UP000298138"/>
    </source>
</evidence>
<dbReference type="CDD" id="cd11717">
    <property type="entry name" value="THUMP_THUMPD1_like"/>
    <property type="match status" value="1"/>
</dbReference>
<proteinExistence type="predicted"/>
<accession>A0A4S2MX99</accession>
<dbReference type="STRING" id="341454.A0A4S2MX99"/>
<dbReference type="GO" id="GO:0006400">
    <property type="term" value="P:tRNA modification"/>
    <property type="evidence" value="ECO:0007669"/>
    <property type="project" value="InterPro"/>
</dbReference>
<dbReference type="FunCoup" id="A0A4S2MX99">
    <property type="interactions" value="875"/>
</dbReference>
<dbReference type="Pfam" id="PF02926">
    <property type="entry name" value="THUMP"/>
    <property type="match status" value="1"/>
</dbReference>